<protein>
    <submittedName>
        <fullName evidence="5">DnaJ domain-containing protein</fullName>
    </submittedName>
</protein>
<keyword evidence="6" id="KW-1185">Reference proteome</keyword>
<gene>
    <name evidence="5" type="ORF">AAIG11_07145</name>
</gene>
<keyword evidence="1" id="KW-0235">DNA replication</keyword>
<accession>A0ABU9VV33</accession>
<evidence type="ECO:0000313" key="6">
    <source>
        <dbReference type="Proteomes" id="UP001407405"/>
    </source>
</evidence>
<feature type="region of interest" description="Disordered" evidence="2">
    <location>
        <begin position="58"/>
        <end position="85"/>
    </location>
</feature>
<evidence type="ECO:0000259" key="4">
    <source>
        <dbReference type="PROSITE" id="PS50076"/>
    </source>
</evidence>
<feature type="domain" description="J" evidence="4">
    <location>
        <begin position="86"/>
        <end position="151"/>
    </location>
</feature>
<sequence>MYFLLIFTAIGCAVLASKKNRNVFAWLVLGGLLHFIALLIILFLPELEKKEYVAQRDYSKESASPGEENNHTKESNELEENEMPLSPYEMLNCKPGDDIYTVKKQYRKQILKYHPDKYAHLEMPEDLVTLLHKRVIEINRAYEMIANGELK</sequence>
<dbReference type="Proteomes" id="UP001407405">
    <property type="component" value="Unassembled WGS sequence"/>
</dbReference>
<dbReference type="RefSeq" id="WP_343185565.1">
    <property type="nucleotide sequence ID" value="NZ_JBCITM010000006.1"/>
</dbReference>
<evidence type="ECO:0000256" key="3">
    <source>
        <dbReference type="SAM" id="Phobius"/>
    </source>
</evidence>
<keyword evidence="3" id="KW-0472">Membrane</keyword>
<dbReference type="Gene3D" id="1.10.287.110">
    <property type="entry name" value="DnaJ domain"/>
    <property type="match status" value="1"/>
</dbReference>
<evidence type="ECO:0000256" key="1">
    <source>
        <dbReference type="ARBA" id="ARBA00022705"/>
    </source>
</evidence>
<dbReference type="PROSITE" id="PS50076">
    <property type="entry name" value="DNAJ_2"/>
    <property type="match status" value="1"/>
</dbReference>
<dbReference type="PRINTS" id="PR00625">
    <property type="entry name" value="JDOMAIN"/>
</dbReference>
<dbReference type="Pfam" id="PF00226">
    <property type="entry name" value="DnaJ"/>
    <property type="match status" value="1"/>
</dbReference>
<organism evidence="5 6">
    <name type="scientific">Anoxynatronum sibiricum</name>
    <dbReference type="NCBI Taxonomy" id="210623"/>
    <lineage>
        <taxon>Bacteria</taxon>
        <taxon>Bacillati</taxon>
        <taxon>Bacillota</taxon>
        <taxon>Clostridia</taxon>
        <taxon>Eubacteriales</taxon>
        <taxon>Clostridiaceae</taxon>
        <taxon>Anoxynatronum</taxon>
    </lineage>
</organism>
<dbReference type="SUPFAM" id="SSF46565">
    <property type="entry name" value="Chaperone J-domain"/>
    <property type="match status" value="1"/>
</dbReference>
<dbReference type="InterPro" id="IPR001623">
    <property type="entry name" value="DnaJ_domain"/>
</dbReference>
<name>A0ABU9VV33_9CLOT</name>
<reference evidence="5 6" key="1">
    <citation type="submission" date="2024-04" db="EMBL/GenBank/DDBJ databases">
        <title>Genome sequencing and metabolic network reconstruction of aminoacids and betaine degradation by Anoxynatronum sibiricum.</title>
        <authorList>
            <person name="Detkova E.N."/>
            <person name="Boltjanskaja Y.V."/>
            <person name="Mardanov A.V."/>
            <person name="Kevbrin V."/>
        </authorList>
    </citation>
    <scope>NUCLEOTIDE SEQUENCE [LARGE SCALE GENOMIC DNA]</scope>
    <source>
        <strain evidence="5 6">Z-7981</strain>
    </source>
</reference>
<feature type="transmembrane region" description="Helical" evidence="3">
    <location>
        <begin position="26"/>
        <end position="44"/>
    </location>
</feature>
<keyword evidence="3" id="KW-0812">Transmembrane</keyword>
<comment type="caution">
    <text evidence="5">The sequence shown here is derived from an EMBL/GenBank/DDBJ whole genome shotgun (WGS) entry which is preliminary data.</text>
</comment>
<dbReference type="EMBL" id="JBCITM010000006">
    <property type="protein sequence ID" value="MEN1760241.1"/>
    <property type="molecule type" value="Genomic_DNA"/>
</dbReference>
<dbReference type="CDD" id="cd06257">
    <property type="entry name" value="DnaJ"/>
    <property type="match status" value="1"/>
</dbReference>
<evidence type="ECO:0000313" key="5">
    <source>
        <dbReference type="EMBL" id="MEN1760241.1"/>
    </source>
</evidence>
<dbReference type="SMART" id="SM00271">
    <property type="entry name" value="DnaJ"/>
    <property type="match status" value="1"/>
</dbReference>
<keyword evidence="3" id="KW-1133">Transmembrane helix</keyword>
<dbReference type="InterPro" id="IPR036869">
    <property type="entry name" value="J_dom_sf"/>
</dbReference>
<proteinExistence type="predicted"/>
<evidence type="ECO:0000256" key="2">
    <source>
        <dbReference type="SAM" id="MobiDB-lite"/>
    </source>
</evidence>